<feature type="transmembrane region" description="Helical" evidence="1">
    <location>
        <begin position="39"/>
        <end position="63"/>
    </location>
</feature>
<dbReference type="EMBL" id="QOZG01000003">
    <property type="protein sequence ID" value="RCS24355.1"/>
    <property type="molecule type" value="Genomic_DNA"/>
</dbReference>
<dbReference type="AlphaFoldDB" id="A0A368K6T5"/>
<dbReference type="InterPro" id="IPR051599">
    <property type="entry name" value="Cell_Envelope_Assoc"/>
</dbReference>
<reference evidence="3 4" key="1">
    <citation type="submission" date="2018-07" db="EMBL/GenBank/DDBJ databases">
        <title>The draft genome of Phyllobacterium salinisoli.</title>
        <authorList>
            <person name="Liu L."/>
            <person name="Li L."/>
            <person name="Zhang X."/>
            <person name="Liang L."/>
        </authorList>
    </citation>
    <scope>NUCLEOTIDE SEQUENCE [LARGE SCALE GENOMIC DNA]</scope>
    <source>
        <strain evidence="3 4">LLAN61</strain>
    </source>
</reference>
<dbReference type="InterPro" id="IPR014729">
    <property type="entry name" value="Rossmann-like_a/b/a_fold"/>
</dbReference>
<dbReference type="InterPro" id="IPR003848">
    <property type="entry name" value="DUF218"/>
</dbReference>
<evidence type="ECO:0000259" key="2">
    <source>
        <dbReference type="Pfam" id="PF02698"/>
    </source>
</evidence>
<gene>
    <name evidence="3" type="ORF">DUT91_08720</name>
</gene>
<protein>
    <submittedName>
        <fullName evidence="3">YdcF family protein</fullName>
    </submittedName>
</protein>
<feature type="domain" description="DUF218" evidence="2">
    <location>
        <begin position="81"/>
        <end position="247"/>
    </location>
</feature>
<keyword evidence="1" id="KW-1133">Transmembrane helix</keyword>
<dbReference type="CDD" id="cd06259">
    <property type="entry name" value="YdcF-like"/>
    <property type="match status" value="1"/>
</dbReference>
<keyword evidence="1" id="KW-0472">Membrane</keyword>
<dbReference type="RefSeq" id="WP_114439974.1">
    <property type="nucleotide sequence ID" value="NZ_QOZG01000003.1"/>
</dbReference>
<dbReference type="GO" id="GO:0043164">
    <property type="term" value="P:Gram-negative-bacterium-type cell wall biogenesis"/>
    <property type="evidence" value="ECO:0007669"/>
    <property type="project" value="TreeGrafter"/>
</dbReference>
<dbReference type="OrthoDB" id="9809813at2"/>
<dbReference type="Proteomes" id="UP000253420">
    <property type="component" value="Unassembled WGS sequence"/>
</dbReference>
<name>A0A368K6T5_9HYPH</name>
<feature type="transmembrane region" description="Helical" evidence="1">
    <location>
        <begin position="12"/>
        <end position="32"/>
    </location>
</feature>
<sequence>MFFAMSKILWLLIQPITLLLAGILASWLAIAFARRRLALIFSTITAISLLLFSFTTLGNMLLLPLEERFPVNPALPDHIEGIVVLGGFMEGEVNASRGGHEINGAGDRIIETMRLARLYPDARIVVSGGEGTFFNNSIPDAVSTRALFSDFGMTGERLSFEAKSRNTFENAVYSRDLAKPRAGETWLLITSAFHMPRAMGCFRQAGFQVIAWPVDYLTRSDSGFSIDLQDPLGGLAHVTIAVREWIGLLSYWFTGKIDNAFPAPEQVNTPISASGMKEV</sequence>
<dbReference type="GO" id="GO:0005886">
    <property type="term" value="C:plasma membrane"/>
    <property type="evidence" value="ECO:0007669"/>
    <property type="project" value="TreeGrafter"/>
</dbReference>
<evidence type="ECO:0000313" key="3">
    <source>
        <dbReference type="EMBL" id="RCS24355.1"/>
    </source>
</evidence>
<evidence type="ECO:0000256" key="1">
    <source>
        <dbReference type="SAM" id="Phobius"/>
    </source>
</evidence>
<proteinExistence type="predicted"/>
<keyword evidence="4" id="KW-1185">Reference proteome</keyword>
<dbReference type="PANTHER" id="PTHR30336:SF4">
    <property type="entry name" value="ENVELOPE BIOGENESIS FACTOR ELYC"/>
    <property type="match status" value="1"/>
</dbReference>
<dbReference type="Gene3D" id="3.40.50.620">
    <property type="entry name" value="HUPs"/>
    <property type="match status" value="1"/>
</dbReference>
<dbReference type="Pfam" id="PF02698">
    <property type="entry name" value="DUF218"/>
    <property type="match status" value="1"/>
</dbReference>
<evidence type="ECO:0000313" key="4">
    <source>
        <dbReference type="Proteomes" id="UP000253420"/>
    </source>
</evidence>
<organism evidence="3 4">
    <name type="scientific">Phyllobacterium salinisoli</name>
    <dbReference type="NCBI Taxonomy" id="1899321"/>
    <lineage>
        <taxon>Bacteria</taxon>
        <taxon>Pseudomonadati</taxon>
        <taxon>Pseudomonadota</taxon>
        <taxon>Alphaproteobacteria</taxon>
        <taxon>Hyphomicrobiales</taxon>
        <taxon>Phyllobacteriaceae</taxon>
        <taxon>Phyllobacterium</taxon>
    </lineage>
</organism>
<dbReference type="GO" id="GO:0000270">
    <property type="term" value="P:peptidoglycan metabolic process"/>
    <property type="evidence" value="ECO:0007669"/>
    <property type="project" value="TreeGrafter"/>
</dbReference>
<keyword evidence="1" id="KW-0812">Transmembrane</keyword>
<dbReference type="PANTHER" id="PTHR30336">
    <property type="entry name" value="INNER MEMBRANE PROTEIN, PROBABLE PERMEASE"/>
    <property type="match status" value="1"/>
</dbReference>
<comment type="caution">
    <text evidence="3">The sequence shown here is derived from an EMBL/GenBank/DDBJ whole genome shotgun (WGS) entry which is preliminary data.</text>
</comment>
<accession>A0A368K6T5</accession>